<name>A0A1P8JQF5_9BURK</name>
<keyword evidence="3" id="KW-1185">Reference proteome</keyword>
<proteinExistence type="predicted"/>
<feature type="coiled-coil region" evidence="1">
    <location>
        <begin position="761"/>
        <end position="836"/>
    </location>
</feature>
<dbReference type="OrthoDB" id="2077978at2"/>
<dbReference type="EMBL" id="CP019236">
    <property type="protein sequence ID" value="APW35994.1"/>
    <property type="molecule type" value="Genomic_DNA"/>
</dbReference>
<evidence type="ECO:0000313" key="2">
    <source>
        <dbReference type="EMBL" id="APW35994.1"/>
    </source>
</evidence>
<dbReference type="Pfam" id="PF13009">
    <property type="entry name" value="Integrase_2"/>
    <property type="match status" value="2"/>
</dbReference>
<sequence length="993" mass="113161">MARKRNYNRLGGPENIDLTFDADFKFLCQSDKEFAAWSKYAAEWFSLETTNRYTKQTALTCFFFGYIKKNSISKDPVALFDSSSQLPDFVSILKNDFDLSKSTINQYHGTISEFLNWVLYTYFSSIDGDGYRVVQSGLMHPFPRDTTRYNKHRSNLDFPDIRQPHPKMGPWCDFAREWITLPDSPREKRLNAVRAFFDRYLIPKNVTQNPLAFFSRKNSLPDFLESYVTSKLRNPGIKASTDVSVHNYVTEFLDWVLKEKFSFSDGSDENRVIPTDLRNPFKKASYSGLETPNESVRAPLSIRYINDLRKMVAQGPNFCDWKRMQDDRGDPAGGDWFYIDFIPPDHGDPDCVIRYRETSRWEQQQNNLPEIVTEMWSPVRAVALYLKLELPLRTFQVRMLDSGESDTWRYVRTNGAGTGTFVRSESTLARGTPARPRQTGVFHRTLNEADAGIYVNTNKTADINKPENKKGYVIPWAHAEVLYWLEKLRNWQERYNPIIEPTPWNTLDAKHFGRIKPAPSVLAERGAACFLFRDAAGQGDDKKKPITSAALDVPWFHLLHDLQRMVHQRGERLEDGSQIEFAHSDRRTTHYPMHSLRVSLISYLVLDVQLPLAVVSKLIAGHSRILMTIYYTKFGKEYMRETMELAERRQLEIDQKNHIRWLKDASVEQLENRLACFSPDAFAAAVEQSSAASFIVEDKGICPVSASMCSSGGEELERKGSFGPVPGWPKERNCPRCRFFLTGPAFLPGLHAHFNTLSFLAHEQSERHNDLQAKVSDLENQRFDCENAGLAFTGALDLQKFQQRYEAEAEGLSKAVNDLQATYHLIRRSLEILNDEHKGAVQLVAAGNISDVKVGFYQDASKLHQLQVLCENAVVYPEIDARKPCLERSQTLDVMLEMNGLGPVFFKLTPEQQLAAGNAVMQLIQARTGSLKTALDFVEGTRLLQEIGLVEATQELIEGEISTGLPQRVLARPGLKITSYGNQNDGQNSLHLQ</sequence>
<gene>
    <name evidence="2" type="ORF">RD110_01205</name>
</gene>
<keyword evidence="1" id="KW-0175">Coiled coil</keyword>
<organism evidence="2 3">
    <name type="scientific">Rhodoferax koreensis</name>
    <dbReference type="NCBI Taxonomy" id="1842727"/>
    <lineage>
        <taxon>Bacteria</taxon>
        <taxon>Pseudomonadati</taxon>
        <taxon>Pseudomonadota</taxon>
        <taxon>Betaproteobacteria</taxon>
        <taxon>Burkholderiales</taxon>
        <taxon>Comamonadaceae</taxon>
        <taxon>Rhodoferax</taxon>
    </lineage>
</organism>
<accession>A0A1P8JQF5</accession>
<dbReference type="InterPro" id="IPR024965">
    <property type="entry name" value="Putative_integrase"/>
</dbReference>
<dbReference type="RefSeq" id="WP_076195915.1">
    <property type="nucleotide sequence ID" value="NZ_CP019236.1"/>
</dbReference>
<dbReference type="Proteomes" id="UP000186609">
    <property type="component" value="Chromosome"/>
</dbReference>
<evidence type="ECO:0000256" key="1">
    <source>
        <dbReference type="SAM" id="Coils"/>
    </source>
</evidence>
<dbReference type="AlphaFoldDB" id="A0A1P8JQF5"/>
<evidence type="ECO:0008006" key="4">
    <source>
        <dbReference type="Google" id="ProtNLM"/>
    </source>
</evidence>
<reference evidence="2 3" key="1">
    <citation type="submission" date="2017-01" db="EMBL/GenBank/DDBJ databases">
        <authorList>
            <person name="Mah S.A."/>
            <person name="Swanson W.J."/>
            <person name="Moy G.W."/>
            <person name="Vacquier V.D."/>
        </authorList>
    </citation>
    <scope>NUCLEOTIDE SEQUENCE [LARGE SCALE GENOMIC DNA]</scope>
    <source>
        <strain evidence="2 3">DCY110</strain>
    </source>
</reference>
<dbReference type="KEGG" id="rhy:RD110_01205"/>
<evidence type="ECO:0000313" key="3">
    <source>
        <dbReference type="Proteomes" id="UP000186609"/>
    </source>
</evidence>
<protein>
    <recommendedName>
        <fullName evidence="4">Integrase</fullName>
    </recommendedName>
</protein>